<evidence type="ECO:0000313" key="4">
    <source>
        <dbReference type="EMBL" id="KIP07503.1"/>
    </source>
</evidence>
<keyword evidence="5" id="KW-1185">Reference proteome</keyword>
<feature type="compositionally biased region" description="Low complexity" evidence="1">
    <location>
        <begin position="99"/>
        <end position="123"/>
    </location>
</feature>
<dbReference type="Pfam" id="PF21294">
    <property type="entry name" value="Polysacc_lyase_14"/>
    <property type="match status" value="1"/>
</dbReference>
<feature type="region of interest" description="Disordered" evidence="1">
    <location>
        <begin position="36"/>
        <end position="59"/>
    </location>
</feature>
<dbReference type="HOGENOM" id="CLU_049744_1_0_1"/>
<dbReference type="PANTHER" id="PTHR40124">
    <property type="match status" value="1"/>
</dbReference>
<gene>
    <name evidence="4" type="ORF">PHLGIDRAFT_105611</name>
</gene>
<evidence type="ECO:0000259" key="3">
    <source>
        <dbReference type="Pfam" id="PF21294"/>
    </source>
</evidence>
<protein>
    <submittedName>
        <fullName evidence="4">Polysaccharide lyase family 14 protein</fullName>
    </submittedName>
</protein>
<dbReference type="Proteomes" id="UP000053257">
    <property type="component" value="Unassembled WGS sequence"/>
</dbReference>
<keyword evidence="4" id="KW-0456">Lyase</keyword>
<dbReference type="InterPro" id="IPR048958">
    <property type="entry name" value="Polysacc_lyase_14"/>
</dbReference>
<dbReference type="Gene3D" id="2.60.120.200">
    <property type="match status" value="1"/>
</dbReference>
<reference evidence="4 5" key="1">
    <citation type="journal article" date="2014" name="PLoS Genet.">
        <title>Analysis of the Phlebiopsis gigantea genome, transcriptome and secretome provides insight into its pioneer colonization strategies of wood.</title>
        <authorList>
            <person name="Hori C."/>
            <person name="Ishida T."/>
            <person name="Igarashi K."/>
            <person name="Samejima M."/>
            <person name="Suzuki H."/>
            <person name="Master E."/>
            <person name="Ferreira P."/>
            <person name="Ruiz-Duenas F.J."/>
            <person name="Held B."/>
            <person name="Canessa P."/>
            <person name="Larrondo L.F."/>
            <person name="Schmoll M."/>
            <person name="Druzhinina I.S."/>
            <person name="Kubicek C.P."/>
            <person name="Gaskell J.A."/>
            <person name="Kersten P."/>
            <person name="St John F."/>
            <person name="Glasner J."/>
            <person name="Sabat G."/>
            <person name="Splinter BonDurant S."/>
            <person name="Syed K."/>
            <person name="Yadav J."/>
            <person name="Mgbeahuruike A.C."/>
            <person name="Kovalchuk A."/>
            <person name="Asiegbu F.O."/>
            <person name="Lackner G."/>
            <person name="Hoffmeister D."/>
            <person name="Rencoret J."/>
            <person name="Gutierrez A."/>
            <person name="Sun H."/>
            <person name="Lindquist E."/>
            <person name="Barry K."/>
            <person name="Riley R."/>
            <person name="Grigoriev I.V."/>
            <person name="Henrissat B."/>
            <person name="Kues U."/>
            <person name="Berka R.M."/>
            <person name="Martinez A.T."/>
            <person name="Covert S.F."/>
            <person name="Blanchette R.A."/>
            <person name="Cullen D."/>
        </authorList>
    </citation>
    <scope>NUCLEOTIDE SEQUENCE [LARGE SCALE GENOMIC DNA]</scope>
    <source>
        <strain evidence="4 5">11061_1 CR5-6</strain>
    </source>
</reference>
<keyword evidence="2" id="KW-0732">Signal</keyword>
<name>A0A0C3PLT5_PHLG1</name>
<sequence length="407" mass="42662">MFVFKSLVALLVLASSVSAHPSAEAIHRRHRRVRNLNARTCSPRTVSANASSSSVVVPSTTASVAETELPSSLSHSASHSASHSSSASFSASSSASSSAHSSAATSSSSHSSAHVSSTHSSAAPAQTGSLHTALAALAPVSNIVQSWSTSENAPDPLPLSDATFRIHNLLSALSHPYVSAPDGSLAMKATYPEGSYNFQHEPLGGISFYASGPAHVDLTTAKEVTLGYSVFFQSGFDFNIGGKLPGVYGGDSDELAVSCSGGSRDNRCMSVRLMWRTKGAGEVYTYLPPGYDANDAVCDIAPFSTCNDQYGASVARGSYTWEAGKWTTVSMRVRLNDVNAQNGEIEMFAGGESVMSVGGLVLRDSDAGRFRGIMMQTFFGGATSNYASPKDQSAYFKDFTLAITEKL</sequence>
<organism evidence="4 5">
    <name type="scientific">Phlebiopsis gigantea (strain 11061_1 CR5-6)</name>
    <name type="common">White-rot fungus</name>
    <name type="synonym">Peniophora gigantea</name>
    <dbReference type="NCBI Taxonomy" id="745531"/>
    <lineage>
        <taxon>Eukaryota</taxon>
        <taxon>Fungi</taxon>
        <taxon>Dikarya</taxon>
        <taxon>Basidiomycota</taxon>
        <taxon>Agaricomycotina</taxon>
        <taxon>Agaricomycetes</taxon>
        <taxon>Polyporales</taxon>
        <taxon>Phanerochaetaceae</taxon>
        <taxon>Phlebiopsis</taxon>
    </lineage>
</organism>
<feature type="domain" description="Polysaccharide lyase 14" evidence="3">
    <location>
        <begin position="183"/>
        <end position="399"/>
    </location>
</feature>
<dbReference type="STRING" id="745531.A0A0C3PLT5"/>
<dbReference type="PANTHER" id="PTHR40124:SF1">
    <property type="entry name" value="DISAGGREGATASE RELATED REPEAT PROTEIN"/>
    <property type="match status" value="1"/>
</dbReference>
<feature type="compositionally biased region" description="Low complexity" evidence="1">
    <location>
        <begin position="45"/>
        <end position="59"/>
    </location>
</feature>
<dbReference type="AlphaFoldDB" id="A0A0C3PLT5"/>
<evidence type="ECO:0000256" key="2">
    <source>
        <dbReference type="SAM" id="SignalP"/>
    </source>
</evidence>
<accession>A0A0C3PLT5</accession>
<dbReference type="EMBL" id="KN840496">
    <property type="protein sequence ID" value="KIP07503.1"/>
    <property type="molecule type" value="Genomic_DNA"/>
</dbReference>
<feature type="signal peptide" evidence="2">
    <location>
        <begin position="1"/>
        <end position="19"/>
    </location>
</feature>
<evidence type="ECO:0000256" key="1">
    <source>
        <dbReference type="SAM" id="MobiDB-lite"/>
    </source>
</evidence>
<evidence type="ECO:0000313" key="5">
    <source>
        <dbReference type="Proteomes" id="UP000053257"/>
    </source>
</evidence>
<dbReference type="GO" id="GO:0016829">
    <property type="term" value="F:lyase activity"/>
    <property type="evidence" value="ECO:0007669"/>
    <property type="project" value="UniProtKB-KW"/>
</dbReference>
<proteinExistence type="predicted"/>
<dbReference type="OrthoDB" id="3337916at2759"/>
<feature type="region of interest" description="Disordered" evidence="1">
    <location>
        <begin position="99"/>
        <end position="126"/>
    </location>
</feature>
<feature type="chain" id="PRO_5002180489" evidence="2">
    <location>
        <begin position="20"/>
        <end position="407"/>
    </location>
</feature>